<feature type="domain" description="Bdellovibrio beta-sandwich" evidence="2">
    <location>
        <begin position="46"/>
        <end position="176"/>
    </location>
</feature>
<dbReference type="Proteomes" id="UP000075320">
    <property type="component" value="Unassembled WGS sequence"/>
</dbReference>
<evidence type="ECO:0000313" key="4">
    <source>
        <dbReference type="Proteomes" id="UP000075320"/>
    </source>
</evidence>
<protein>
    <recommendedName>
        <fullName evidence="2">Bdellovibrio beta-sandwich domain-containing protein</fullName>
    </recommendedName>
</protein>
<feature type="chain" id="PRO_5007572634" description="Bdellovibrio beta-sandwich domain-containing protein" evidence="1">
    <location>
        <begin position="23"/>
        <end position="388"/>
    </location>
</feature>
<comment type="caution">
    <text evidence="3">The sequence shown here is derived from an EMBL/GenBank/DDBJ whole genome shotgun (WGS) entry which is preliminary data.</text>
</comment>
<evidence type="ECO:0000256" key="1">
    <source>
        <dbReference type="SAM" id="SignalP"/>
    </source>
</evidence>
<gene>
    <name evidence="3" type="ORF">AZI86_17575</name>
</gene>
<dbReference type="EMBL" id="LUKE01000006">
    <property type="protein sequence ID" value="KYG61518.1"/>
    <property type="molecule type" value="Genomic_DNA"/>
</dbReference>
<name>A0A150WEH6_BDEBC</name>
<reference evidence="3 4" key="1">
    <citation type="submission" date="2016-03" db="EMBL/GenBank/DDBJ databases">
        <authorList>
            <person name="Ploux O."/>
        </authorList>
    </citation>
    <scope>NUCLEOTIDE SEQUENCE [LARGE SCALE GENOMIC DNA]</scope>
    <source>
        <strain evidence="3 4">R0</strain>
    </source>
</reference>
<dbReference type="Pfam" id="PF18820">
    <property type="entry name" value="BD_b_sandwich"/>
    <property type="match status" value="1"/>
</dbReference>
<proteinExistence type="predicted"/>
<keyword evidence="4" id="KW-1185">Reference proteome</keyword>
<accession>A0A150WEH6</accession>
<dbReference type="OrthoDB" id="5288801at2"/>
<evidence type="ECO:0000313" key="3">
    <source>
        <dbReference type="EMBL" id="KYG61518.1"/>
    </source>
</evidence>
<organism evidence="3 4">
    <name type="scientific">Bdellovibrio bacteriovorus</name>
    <dbReference type="NCBI Taxonomy" id="959"/>
    <lineage>
        <taxon>Bacteria</taxon>
        <taxon>Pseudomonadati</taxon>
        <taxon>Bdellovibrionota</taxon>
        <taxon>Bdellovibrionia</taxon>
        <taxon>Bdellovibrionales</taxon>
        <taxon>Pseudobdellovibrionaceae</taxon>
        <taxon>Bdellovibrio</taxon>
    </lineage>
</organism>
<feature type="signal peptide" evidence="1">
    <location>
        <begin position="1"/>
        <end position="22"/>
    </location>
</feature>
<sequence>MKRSLLAGSLFVITLAQSLALAQLVDLPDPGGDTGGQTQVTPHNQATPQTQTQYAGILRVGSISRKTGGTLYKVDFATAVRLQRLDVRVSSNRVKIYSATLVTTSGNKISVRQLSTSAVLETNAVVNSENITLNENVASIEILMEAYGGEADVILTALASSDVPKMSLRQEVKPQTPVVVTPTMPEDSYNPDTYEPEDPTVNDSYSPGNGSVIYYGSAKFRPGMRVLLACDRKCSYIQWVTTVVQNLGRGYILIEGGRTVSANDLSAATQCYGSFCVNDRVSSDGYEGVISMIFENGTAAVRRVVDGYEFLEEVGYLTKLSRYEPAPIPQVQFQQCTSNNEFCTGDTVRYRGITVKITDIYRNGQARVRNPLNGQTALVFIRELIFVR</sequence>
<evidence type="ECO:0000259" key="2">
    <source>
        <dbReference type="Pfam" id="PF18820"/>
    </source>
</evidence>
<dbReference type="AlphaFoldDB" id="A0A150WEH6"/>
<keyword evidence="1" id="KW-0732">Signal</keyword>
<dbReference type="RefSeq" id="WP_061836600.1">
    <property type="nucleotide sequence ID" value="NZ_LUKE01000006.1"/>
</dbReference>
<dbReference type="InterPro" id="IPR041016">
    <property type="entry name" value="BD_b_sandwich"/>
</dbReference>